<dbReference type="PANTHER" id="PTHR34406:SF1">
    <property type="entry name" value="PROTEIN YCEI"/>
    <property type="match status" value="1"/>
</dbReference>
<dbReference type="Proteomes" id="UP000530564">
    <property type="component" value="Unassembled WGS sequence"/>
</dbReference>
<feature type="domain" description="Lipid/polyisoprenoid-binding YceI-like" evidence="2">
    <location>
        <begin position="35"/>
        <end position="198"/>
    </location>
</feature>
<proteinExistence type="predicted"/>
<gene>
    <name evidence="3" type="ORF">GGQ61_002556</name>
</gene>
<reference evidence="3 4" key="1">
    <citation type="submission" date="2020-08" db="EMBL/GenBank/DDBJ databases">
        <title>Genomic Encyclopedia of Type Strains, Phase IV (KMG-IV): sequencing the most valuable type-strain genomes for metagenomic binning, comparative biology and taxonomic classification.</title>
        <authorList>
            <person name="Goeker M."/>
        </authorList>
    </citation>
    <scope>NUCLEOTIDE SEQUENCE [LARGE SCALE GENOMIC DNA]</scope>
    <source>
        <strain evidence="3 4">DSM 21793</strain>
    </source>
</reference>
<evidence type="ECO:0000256" key="1">
    <source>
        <dbReference type="SAM" id="SignalP"/>
    </source>
</evidence>
<keyword evidence="4" id="KW-1185">Reference proteome</keyword>
<dbReference type="Pfam" id="PF04264">
    <property type="entry name" value="YceI"/>
    <property type="match status" value="1"/>
</dbReference>
<keyword evidence="1" id="KW-0732">Signal</keyword>
<dbReference type="InterPro" id="IPR036761">
    <property type="entry name" value="TTHA0802/YceI-like_sf"/>
</dbReference>
<dbReference type="AlphaFoldDB" id="A0A840A0A8"/>
<sequence length="199" mass="20722">MKKLLAAASMAMLIATPAFAQMPGAPDTSRIAAATYKVDGHHTQVVWSLNHMGFSVLYGMFGEMTGSLTLDPANPSAAKVVIDIPMSGSTTTSPGFTKHLASKDLLDVEKFPTAKFVSTSVVVDGQTAKINGDLTLKGVTKPVTLDAKLTGAGTNPMSKAATVGFEATAKIKRSDFGLGYALPVVGDDVDLKITAAFEK</sequence>
<name>A0A840A0A8_9CAUL</name>
<dbReference type="SMART" id="SM00867">
    <property type="entry name" value="YceI"/>
    <property type="match status" value="1"/>
</dbReference>
<protein>
    <submittedName>
        <fullName evidence="3">Polyisoprenoid-binding protein YceI</fullName>
    </submittedName>
</protein>
<evidence type="ECO:0000259" key="2">
    <source>
        <dbReference type="SMART" id="SM00867"/>
    </source>
</evidence>
<evidence type="ECO:0000313" key="3">
    <source>
        <dbReference type="EMBL" id="MBB3891828.1"/>
    </source>
</evidence>
<dbReference type="Gene3D" id="2.40.128.110">
    <property type="entry name" value="Lipid/polyisoprenoid-binding, YceI-like"/>
    <property type="match status" value="1"/>
</dbReference>
<feature type="chain" id="PRO_5033009328" evidence="1">
    <location>
        <begin position="21"/>
        <end position="199"/>
    </location>
</feature>
<dbReference type="SUPFAM" id="SSF101874">
    <property type="entry name" value="YceI-like"/>
    <property type="match status" value="1"/>
</dbReference>
<dbReference type="EMBL" id="JACIDK010000003">
    <property type="protein sequence ID" value="MBB3891828.1"/>
    <property type="molecule type" value="Genomic_DNA"/>
</dbReference>
<dbReference type="InterPro" id="IPR007372">
    <property type="entry name" value="Lipid/polyisoprenoid-bd_YceI"/>
</dbReference>
<dbReference type="PANTHER" id="PTHR34406">
    <property type="entry name" value="PROTEIN YCEI"/>
    <property type="match status" value="1"/>
</dbReference>
<evidence type="ECO:0000313" key="4">
    <source>
        <dbReference type="Proteomes" id="UP000530564"/>
    </source>
</evidence>
<accession>A0A840A0A8</accession>
<dbReference type="RefSeq" id="WP_183773294.1">
    <property type="nucleotide sequence ID" value="NZ_JACIDK010000003.1"/>
</dbReference>
<organism evidence="3 4">
    <name type="scientific">Phenylobacterium haematophilum</name>
    <dbReference type="NCBI Taxonomy" id="98513"/>
    <lineage>
        <taxon>Bacteria</taxon>
        <taxon>Pseudomonadati</taxon>
        <taxon>Pseudomonadota</taxon>
        <taxon>Alphaproteobacteria</taxon>
        <taxon>Caulobacterales</taxon>
        <taxon>Caulobacteraceae</taxon>
        <taxon>Phenylobacterium</taxon>
    </lineage>
</organism>
<feature type="signal peptide" evidence="1">
    <location>
        <begin position="1"/>
        <end position="20"/>
    </location>
</feature>
<comment type="caution">
    <text evidence="3">The sequence shown here is derived from an EMBL/GenBank/DDBJ whole genome shotgun (WGS) entry which is preliminary data.</text>
</comment>